<dbReference type="GO" id="GO:0000166">
    <property type="term" value="F:nucleotide binding"/>
    <property type="evidence" value="ECO:0007669"/>
    <property type="project" value="InterPro"/>
</dbReference>
<dbReference type="InterPro" id="IPR003203">
    <property type="entry name" value="CobU/CobP"/>
</dbReference>
<dbReference type="InterPro" id="IPR027417">
    <property type="entry name" value="P-loop_NTPase"/>
</dbReference>
<name>W4QUV5_HALA3</name>
<dbReference type="AlphaFoldDB" id="W4QUV5"/>
<dbReference type="GO" id="GO:0009236">
    <property type="term" value="P:cobalamin biosynthetic process"/>
    <property type="evidence" value="ECO:0007669"/>
    <property type="project" value="UniProtKB-UniPathway"/>
</dbReference>
<dbReference type="RefSeq" id="WP_052013150.1">
    <property type="nucleotide sequence ID" value="NZ_BAUV01000024.1"/>
</dbReference>
<sequence length="99" mass="11468">MNTINGNVFIYGLEAVIETFLTDHNPRGSFQGWLTNWLKWEKDSDSNLVLIGADVGKGIVPLEKHKRLYRDVVGWCYQDVVKKSDRVDLIWYGINQQLK</sequence>
<comment type="caution">
    <text evidence="1">The sequence shown here is derived from an EMBL/GenBank/DDBJ whole genome shotgun (WGS) entry which is preliminary data.</text>
</comment>
<dbReference type="Proteomes" id="UP000018896">
    <property type="component" value="Unassembled WGS sequence"/>
</dbReference>
<organism evidence="1 2">
    <name type="scientific">Halalkalibacter akibai (strain ATCC 43226 / DSM 21942 / CIP 109018 / JCM 9157 / 1139)</name>
    <name type="common">Bacillus akibai</name>
    <dbReference type="NCBI Taxonomy" id="1236973"/>
    <lineage>
        <taxon>Bacteria</taxon>
        <taxon>Bacillati</taxon>
        <taxon>Bacillota</taxon>
        <taxon>Bacilli</taxon>
        <taxon>Bacillales</taxon>
        <taxon>Bacillaceae</taxon>
        <taxon>Halalkalibacter</taxon>
    </lineage>
</organism>
<dbReference type="eggNOG" id="COG2087">
    <property type="taxonomic scope" value="Bacteria"/>
</dbReference>
<dbReference type="STRING" id="1236973.JCM9157_3013"/>
<dbReference type="SUPFAM" id="SSF52540">
    <property type="entry name" value="P-loop containing nucleoside triphosphate hydrolases"/>
    <property type="match status" value="1"/>
</dbReference>
<accession>W4QUV5</accession>
<gene>
    <name evidence="1" type="ORF">JCM9157_3013</name>
</gene>
<evidence type="ECO:0000313" key="1">
    <source>
        <dbReference type="EMBL" id="GAE35876.1"/>
    </source>
</evidence>
<keyword evidence="2" id="KW-1185">Reference proteome</keyword>
<dbReference type="EMBL" id="BAUV01000024">
    <property type="protein sequence ID" value="GAE35876.1"/>
    <property type="molecule type" value="Genomic_DNA"/>
</dbReference>
<evidence type="ECO:0000313" key="2">
    <source>
        <dbReference type="Proteomes" id="UP000018896"/>
    </source>
</evidence>
<dbReference type="UniPathway" id="UPA00148">
    <property type="reaction ID" value="UER00236"/>
</dbReference>
<dbReference type="Gene3D" id="3.40.50.300">
    <property type="entry name" value="P-loop containing nucleotide triphosphate hydrolases"/>
    <property type="match status" value="1"/>
</dbReference>
<protein>
    <submittedName>
        <fullName evidence="1">Uncharacterized protein</fullName>
    </submittedName>
</protein>
<dbReference type="GO" id="GO:0043752">
    <property type="term" value="F:adenosylcobinamide kinase activity"/>
    <property type="evidence" value="ECO:0007669"/>
    <property type="project" value="InterPro"/>
</dbReference>
<dbReference type="OrthoDB" id="1766664at2"/>
<reference evidence="1 2" key="1">
    <citation type="journal article" date="2014" name="Genome Announc.">
        <title>Draft Genome Sequences of Three Alkaliphilic Bacillus Strains, Bacillus wakoensis JCM 9140T, Bacillus akibai JCM 9157T, and Bacillus hemicellulosilyticus JCM 9152T.</title>
        <authorList>
            <person name="Yuki M."/>
            <person name="Oshima K."/>
            <person name="Suda W."/>
            <person name="Oshida Y."/>
            <person name="Kitamura K."/>
            <person name="Iida T."/>
            <person name="Hattori M."/>
            <person name="Ohkuma M."/>
        </authorList>
    </citation>
    <scope>NUCLEOTIDE SEQUENCE [LARGE SCALE GENOMIC DNA]</scope>
    <source>
        <strain evidence="1 2">JCM 9157</strain>
    </source>
</reference>
<dbReference type="Pfam" id="PF02283">
    <property type="entry name" value="CobU"/>
    <property type="match status" value="1"/>
</dbReference>
<proteinExistence type="predicted"/>